<proteinExistence type="predicted"/>
<evidence type="ECO:0000256" key="1">
    <source>
        <dbReference type="SAM" id="MobiDB-lite"/>
    </source>
</evidence>
<dbReference type="Proteomes" id="UP000299102">
    <property type="component" value="Unassembled WGS sequence"/>
</dbReference>
<keyword evidence="3" id="KW-1185">Reference proteome</keyword>
<accession>A0A4C1WJY3</accession>
<protein>
    <submittedName>
        <fullName evidence="2">Uncharacterized protein</fullName>
    </submittedName>
</protein>
<evidence type="ECO:0000313" key="2">
    <source>
        <dbReference type="EMBL" id="GBP50434.1"/>
    </source>
</evidence>
<evidence type="ECO:0000313" key="3">
    <source>
        <dbReference type="Proteomes" id="UP000299102"/>
    </source>
</evidence>
<comment type="caution">
    <text evidence="2">The sequence shown here is derived from an EMBL/GenBank/DDBJ whole genome shotgun (WGS) entry which is preliminary data.</text>
</comment>
<dbReference type="AlphaFoldDB" id="A0A4C1WJY3"/>
<feature type="region of interest" description="Disordered" evidence="1">
    <location>
        <begin position="130"/>
        <end position="149"/>
    </location>
</feature>
<name>A0A4C1WJY3_EUMVA</name>
<sequence>MRLHVCTSVTTIVSSPRPAPNRRGEFIAQVPRSDLSTSVTGVYQMAFYAVARAGRGSLTIAVTDAKITSVTDGVTRSQWRGQLKRRLGRAAAGGSVSAFLSSGASKVGVNQSISRRRSLTTDAIGNFLSSEQNRSRIRRGTDSPQSSAR</sequence>
<gene>
    <name evidence="2" type="ORF">EVAR_96670_1</name>
</gene>
<reference evidence="2 3" key="1">
    <citation type="journal article" date="2019" name="Commun. Biol.">
        <title>The bagworm genome reveals a unique fibroin gene that provides high tensile strength.</title>
        <authorList>
            <person name="Kono N."/>
            <person name="Nakamura H."/>
            <person name="Ohtoshi R."/>
            <person name="Tomita M."/>
            <person name="Numata K."/>
            <person name="Arakawa K."/>
        </authorList>
    </citation>
    <scope>NUCLEOTIDE SEQUENCE [LARGE SCALE GENOMIC DNA]</scope>
</reference>
<organism evidence="2 3">
    <name type="scientific">Eumeta variegata</name>
    <name type="common">Bagworm moth</name>
    <name type="synonym">Eumeta japonica</name>
    <dbReference type="NCBI Taxonomy" id="151549"/>
    <lineage>
        <taxon>Eukaryota</taxon>
        <taxon>Metazoa</taxon>
        <taxon>Ecdysozoa</taxon>
        <taxon>Arthropoda</taxon>
        <taxon>Hexapoda</taxon>
        <taxon>Insecta</taxon>
        <taxon>Pterygota</taxon>
        <taxon>Neoptera</taxon>
        <taxon>Endopterygota</taxon>
        <taxon>Lepidoptera</taxon>
        <taxon>Glossata</taxon>
        <taxon>Ditrysia</taxon>
        <taxon>Tineoidea</taxon>
        <taxon>Psychidae</taxon>
        <taxon>Oiketicinae</taxon>
        <taxon>Eumeta</taxon>
    </lineage>
</organism>
<dbReference type="EMBL" id="BGZK01000566">
    <property type="protein sequence ID" value="GBP50434.1"/>
    <property type="molecule type" value="Genomic_DNA"/>
</dbReference>